<dbReference type="Proteomes" id="UP001174997">
    <property type="component" value="Unassembled WGS sequence"/>
</dbReference>
<evidence type="ECO:0000313" key="2">
    <source>
        <dbReference type="EMBL" id="KAK0666026.1"/>
    </source>
</evidence>
<evidence type="ECO:0000313" key="3">
    <source>
        <dbReference type="Proteomes" id="UP001174997"/>
    </source>
</evidence>
<keyword evidence="1" id="KW-0732">Signal</keyword>
<organism evidence="2 3">
    <name type="scientific">Cercophora samala</name>
    <dbReference type="NCBI Taxonomy" id="330535"/>
    <lineage>
        <taxon>Eukaryota</taxon>
        <taxon>Fungi</taxon>
        <taxon>Dikarya</taxon>
        <taxon>Ascomycota</taxon>
        <taxon>Pezizomycotina</taxon>
        <taxon>Sordariomycetes</taxon>
        <taxon>Sordariomycetidae</taxon>
        <taxon>Sordariales</taxon>
        <taxon>Lasiosphaeriaceae</taxon>
        <taxon>Cercophora</taxon>
    </lineage>
</organism>
<gene>
    <name evidence="2" type="ORF">QBC41DRAFT_399083</name>
</gene>
<accession>A0AA39Z994</accession>
<sequence>MKLSIALLTPLLVTGQEIALGTGARLIQPRHSGNGCPSGSTNITMSASGDWITITHSKFRTYIGPSYPPAEKTKNCQVQLPISAPSAEHFPQGVKGVQYTLAGTEYEGYYSQLDEGVTAIHYSTYYSNQMDTYTATTIARFDGGETWRAPGRSYNESRMIPLSSLAYTYCARPGATAATFYANERVAMNSSNPQAYGVSFAGEAVDLLYTRRIRVLWRACTP</sequence>
<keyword evidence="3" id="KW-1185">Reference proteome</keyword>
<dbReference type="PANTHER" id="PTHR38847:SF1">
    <property type="entry name" value="PSEUDOURIDINE SYNTHASE RSUA_RLUA-LIKE DOMAIN-CONTAINING PROTEIN"/>
    <property type="match status" value="1"/>
</dbReference>
<protein>
    <submittedName>
        <fullName evidence="2">Uncharacterized protein</fullName>
    </submittedName>
</protein>
<proteinExistence type="predicted"/>
<dbReference type="AlphaFoldDB" id="A0AA39Z994"/>
<reference evidence="2" key="1">
    <citation type="submission" date="2023-06" db="EMBL/GenBank/DDBJ databases">
        <title>Genome-scale phylogeny and comparative genomics of the fungal order Sordariales.</title>
        <authorList>
            <consortium name="Lawrence Berkeley National Laboratory"/>
            <person name="Hensen N."/>
            <person name="Bonometti L."/>
            <person name="Westerberg I."/>
            <person name="Brannstrom I.O."/>
            <person name="Guillou S."/>
            <person name="Cros-Aarteil S."/>
            <person name="Calhoun S."/>
            <person name="Haridas S."/>
            <person name="Kuo A."/>
            <person name="Mondo S."/>
            <person name="Pangilinan J."/>
            <person name="Riley R."/>
            <person name="Labutti K."/>
            <person name="Andreopoulos B."/>
            <person name="Lipzen A."/>
            <person name="Chen C."/>
            <person name="Yanf M."/>
            <person name="Daum C."/>
            <person name="Ng V."/>
            <person name="Clum A."/>
            <person name="Steindorff A."/>
            <person name="Ohm R."/>
            <person name="Martin F."/>
            <person name="Silar P."/>
            <person name="Natvig D."/>
            <person name="Lalanne C."/>
            <person name="Gautier V."/>
            <person name="Ament-Velasquez S.L."/>
            <person name="Kruys A."/>
            <person name="Hutchinson M.I."/>
            <person name="Powell A.J."/>
            <person name="Barry K."/>
            <person name="Miller A.N."/>
            <person name="Grigoriev I.V."/>
            <person name="Debuchy R."/>
            <person name="Gladieux P."/>
            <person name="Thoren M.H."/>
            <person name="Johannesson H."/>
        </authorList>
    </citation>
    <scope>NUCLEOTIDE SEQUENCE</scope>
    <source>
        <strain evidence="2">CBS 307.81</strain>
    </source>
</reference>
<dbReference type="PANTHER" id="PTHR38847">
    <property type="match status" value="1"/>
</dbReference>
<dbReference type="EMBL" id="JAULSY010000096">
    <property type="protein sequence ID" value="KAK0666026.1"/>
    <property type="molecule type" value="Genomic_DNA"/>
</dbReference>
<dbReference type="Pfam" id="PF14273">
    <property type="entry name" value="DUF4360"/>
    <property type="match status" value="1"/>
</dbReference>
<comment type="caution">
    <text evidence="2">The sequence shown here is derived from an EMBL/GenBank/DDBJ whole genome shotgun (WGS) entry which is preliminary data.</text>
</comment>
<dbReference type="InterPro" id="IPR025649">
    <property type="entry name" value="DUF4360"/>
</dbReference>
<evidence type="ECO:0000256" key="1">
    <source>
        <dbReference type="SAM" id="SignalP"/>
    </source>
</evidence>
<name>A0AA39Z994_9PEZI</name>
<feature type="non-terminal residue" evidence="2">
    <location>
        <position position="222"/>
    </location>
</feature>
<feature type="chain" id="PRO_5041431002" evidence="1">
    <location>
        <begin position="16"/>
        <end position="222"/>
    </location>
</feature>
<feature type="signal peptide" evidence="1">
    <location>
        <begin position="1"/>
        <end position="15"/>
    </location>
</feature>